<dbReference type="Pfam" id="PF15495">
    <property type="entry name" value="Fimbrillin_C"/>
    <property type="match status" value="1"/>
</dbReference>
<reference evidence="2" key="1">
    <citation type="journal article" date="2012" name="PLoS ONE">
        <title>Gene sets for utilization of primary and secondary nutrition supplies in the distal gut of endangered iberian lynx.</title>
        <authorList>
            <person name="Alcaide M."/>
            <person name="Messina E."/>
            <person name="Richter M."/>
            <person name="Bargiela R."/>
            <person name="Peplies J."/>
            <person name="Huws S.A."/>
            <person name="Newbold C.J."/>
            <person name="Golyshin P.N."/>
            <person name="Simon M.A."/>
            <person name="Lopez G."/>
            <person name="Yakimov M.M."/>
            <person name="Ferrer M."/>
        </authorList>
    </citation>
    <scope>NUCLEOTIDE SEQUENCE</scope>
</reference>
<dbReference type="InterPro" id="IPR029140">
    <property type="entry name" value="Mfa1_C"/>
</dbReference>
<sequence>MEFAVVRNNYYKMSIKSVKEIGEHKPVNPDPTVPDATDKGYLDVKVKVLPWTVRDNKIDF</sequence>
<comment type="caution">
    <text evidence="2">The sequence shown here is derived from an EMBL/GenBank/DDBJ whole genome shotgun (WGS) entry which is preliminary data.</text>
</comment>
<feature type="domain" description="Minor fimbrium subunit Mfa1 C-terminal" evidence="1">
    <location>
        <begin position="1"/>
        <end position="56"/>
    </location>
</feature>
<evidence type="ECO:0000259" key="1">
    <source>
        <dbReference type="Pfam" id="PF15495"/>
    </source>
</evidence>
<name>J9G5K4_9ZZZZ</name>
<accession>J9G5K4</accession>
<dbReference type="EMBL" id="AMCI01006168">
    <property type="protein sequence ID" value="EJW94799.1"/>
    <property type="molecule type" value="Genomic_DNA"/>
</dbReference>
<dbReference type="AlphaFoldDB" id="J9G5K4"/>
<dbReference type="Gene3D" id="2.60.40.3690">
    <property type="match status" value="1"/>
</dbReference>
<protein>
    <recommendedName>
        <fullName evidence="1">Minor fimbrium subunit Mfa1 C-terminal domain-containing protein</fullName>
    </recommendedName>
</protein>
<gene>
    <name evidence="2" type="ORF">EVA_17098</name>
</gene>
<evidence type="ECO:0000313" key="2">
    <source>
        <dbReference type="EMBL" id="EJW94799.1"/>
    </source>
</evidence>
<proteinExistence type="predicted"/>
<organism evidence="2">
    <name type="scientific">gut metagenome</name>
    <dbReference type="NCBI Taxonomy" id="749906"/>
    <lineage>
        <taxon>unclassified sequences</taxon>
        <taxon>metagenomes</taxon>
        <taxon>organismal metagenomes</taxon>
    </lineage>
</organism>